<accession>A0A2H0BVA5</accession>
<proteinExistence type="predicted"/>
<evidence type="ECO:0000256" key="2">
    <source>
        <dbReference type="SAM" id="Phobius"/>
    </source>
</evidence>
<protein>
    <submittedName>
        <fullName evidence="3">Uncharacterized protein</fullName>
    </submittedName>
</protein>
<evidence type="ECO:0000313" key="4">
    <source>
        <dbReference type="Proteomes" id="UP000231581"/>
    </source>
</evidence>
<feature type="compositionally biased region" description="Acidic residues" evidence="1">
    <location>
        <begin position="9"/>
        <end position="21"/>
    </location>
</feature>
<feature type="compositionally biased region" description="Low complexity" evidence="1">
    <location>
        <begin position="29"/>
        <end position="50"/>
    </location>
</feature>
<keyword evidence="2" id="KW-1133">Transmembrane helix</keyword>
<evidence type="ECO:0000256" key="1">
    <source>
        <dbReference type="SAM" id="MobiDB-lite"/>
    </source>
</evidence>
<keyword evidence="2" id="KW-0812">Transmembrane</keyword>
<organism evidence="3 4">
    <name type="scientific">Candidatus Uhrbacteria bacterium CG22_combo_CG10-13_8_21_14_all_47_17</name>
    <dbReference type="NCBI Taxonomy" id="1975041"/>
    <lineage>
        <taxon>Bacteria</taxon>
        <taxon>Candidatus Uhriibacteriota</taxon>
    </lineage>
</organism>
<comment type="caution">
    <text evidence="3">The sequence shown here is derived from an EMBL/GenBank/DDBJ whole genome shotgun (WGS) entry which is preliminary data.</text>
</comment>
<dbReference type="Proteomes" id="UP000231581">
    <property type="component" value="Unassembled WGS sequence"/>
</dbReference>
<evidence type="ECO:0000313" key="3">
    <source>
        <dbReference type="EMBL" id="PIP60980.1"/>
    </source>
</evidence>
<sequence length="363" mass="39917">MIFGGNVEIDLEDLEDVELENPADKPKSKSAPSAIASTSSLPSVTVPTSTEGVQPPVKPLPKAELPKAELPKEAAASAASSPPEKPAGTRLTRLTREEKKVLELKLTRSFMEVRFWDNPKDLSRLRGLSLRKLLELRGELGATTFRTKKFLGWKREALVALDNEVQRQADEANAEKQVAIDNAANMSSKGKVADPGFVARAAEKTEPQELPSNKRISRRFSGLSLALWIGVILILLGMLAMSVCQQTVQEARSSDATSQGTAVPHEASHELLTMNGSVEPHNQDAPVSYEEVRHPPGTAGRPNCQRYSLARPGARIFSQADWRHVQTAVGERTPHWACAHHPRENEDGSRAICDCDWITYRQR</sequence>
<feature type="region of interest" description="Disordered" evidence="1">
    <location>
        <begin position="276"/>
        <end position="305"/>
    </location>
</feature>
<feature type="compositionally biased region" description="Low complexity" evidence="1">
    <location>
        <begin position="73"/>
        <end position="82"/>
    </location>
</feature>
<name>A0A2H0BVA5_9BACT</name>
<reference evidence="3 4" key="1">
    <citation type="submission" date="2017-09" db="EMBL/GenBank/DDBJ databases">
        <title>Depth-based differentiation of microbial function through sediment-hosted aquifers and enrichment of novel symbionts in the deep terrestrial subsurface.</title>
        <authorList>
            <person name="Probst A.J."/>
            <person name="Ladd B."/>
            <person name="Jarett J.K."/>
            <person name="Geller-Mcgrath D.E."/>
            <person name="Sieber C.M."/>
            <person name="Emerson J.B."/>
            <person name="Anantharaman K."/>
            <person name="Thomas B.C."/>
            <person name="Malmstrom R."/>
            <person name="Stieglmeier M."/>
            <person name="Klingl A."/>
            <person name="Woyke T."/>
            <person name="Ryan C.M."/>
            <person name="Banfield J.F."/>
        </authorList>
    </citation>
    <scope>NUCLEOTIDE SEQUENCE [LARGE SCALE GENOMIC DNA]</scope>
    <source>
        <strain evidence="3">CG22_combo_CG10-13_8_21_14_all_47_17</strain>
    </source>
</reference>
<gene>
    <name evidence="3" type="ORF">COX00_00350</name>
</gene>
<feature type="transmembrane region" description="Helical" evidence="2">
    <location>
        <begin position="223"/>
        <end position="243"/>
    </location>
</feature>
<keyword evidence="2" id="KW-0472">Membrane</keyword>
<feature type="region of interest" description="Disordered" evidence="1">
    <location>
        <begin position="1"/>
        <end position="91"/>
    </location>
</feature>
<dbReference type="EMBL" id="PCSZ01000009">
    <property type="protein sequence ID" value="PIP60980.1"/>
    <property type="molecule type" value="Genomic_DNA"/>
</dbReference>
<dbReference type="AlphaFoldDB" id="A0A2H0BVA5"/>